<feature type="domain" description="Aspartate/homoserine dehydrogenase NAD-binding" evidence="8">
    <location>
        <begin position="14"/>
        <end position="125"/>
    </location>
</feature>
<dbReference type="PIRSF" id="PIRSF005227">
    <property type="entry name" value="Asp_dh_NAD_syn"/>
    <property type="match status" value="1"/>
</dbReference>
<comment type="miscellaneous">
    <text evidence="6">The iminoaspartate product is unstable in aqueous solution and can decompose to oxaloacetate and ammonia.</text>
</comment>
<dbReference type="InterPro" id="IPR005106">
    <property type="entry name" value="Asp/hSer_DH_NAD-bd"/>
</dbReference>
<dbReference type="InterPro" id="IPR036291">
    <property type="entry name" value="NAD(P)-bd_dom_sf"/>
</dbReference>
<dbReference type="GO" id="GO:0016639">
    <property type="term" value="F:oxidoreductase activity, acting on the CH-NH2 group of donors, NAD or NADP as acceptor"/>
    <property type="evidence" value="ECO:0007669"/>
    <property type="project" value="UniProtKB-UniRule"/>
</dbReference>
<protein>
    <recommendedName>
        <fullName evidence="6">L-aspartate dehydrogenase</fullName>
        <ecNumber evidence="6">1.4.1.21</ecNumber>
    </recommendedName>
</protein>
<dbReference type="AlphaFoldDB" id="A0A841HEK5"/>
<comment type="pathway">
    <text evidence="6">Cofactor biosynthesis; NAD(+) biosynthesis; iminoaspartate from L-aspartate (dehydrogenase route): step 1/1.</text>
</comment>
<accession>A0A841HEK5</accession>
<dbReference type="Pfam" id="PF01958">
    <property type="entry name" value="Asp_DH_C"/>
    <property type="match status" value="1"/>
</dbReference>
<keyword evidence="4 6" id="KW-0560">Oxidoreductase</keyword>
<comment type="similarity">
    <text evidence="1 6">Belongs to the L-aspartate dehydrogenase family.</text>
</comment>
<dbReference type="HAMAP" id="MF_01265">
    <property type="entry name" value="NadX"/>
    <property type="match status" value="1"/>
</dbReference>
<dbReference type="NCBIfam" id="NF009828">
    <property type="entry name" value="PRK13303.1-3"/>
    <property type="match status" value="1"/>
</dbReference>
<dbReference type="UniPathway" id="UPA00253">
    <property type="reaction ID" value="UER00456"/>
</dbReference>
<proteinExistence type="inferred from homology"/>
<keyword evidence="5 6" id="KW-0520">NAD</keyword>
<dbReference type="Proteomes" id="UP000588068">
    <property type="component" value="Unassembled WGS sequence"/>
</dbReference>
<evidence type="ECO:0000259" key="7">
    <source>
        <dbReference type="Pfam" id="PF01958"/>
    </source>
</evidence>
<evidence type="ECO:0000313" key="9">
    <source>
        <dbReference type="EMBL" id="MBB6091287.1"/>
    </source>
</evidence>
<feature type="binding site" evidence="6">
    <location>
        <position position="128"/>
    </location>
    <ligand>
        <name>NAD(+)</name>
        <dbReference type="ChEBI" id="CHEBI:57540"/>
    </ligand>
</feature>
<comment type="catalytic activity">
    <reaction evidence="6">
        <text>L-aspartate + NADP(+) + H2O = oxaloacetate + NH4(+) + NADPH + H(+)</text>
        <dbReference type="Rhea" id="RHEA:11784"/>
        <dbReference type="ChEBI" id="CHEBI:15377"/>
        <dbReference type="ChEBI" id="CHEBI:15378"/>
        <dbReference type="ChEBI" id="CHEBI:16452"/>
        <dbReference type="ChEBI" id="CHEBI:28938"/>
        <dbReference type="ChEBI" id="CHEBI:29991"/>
        <dbReference type="ChEBI" id="CHEBI:57783"/>
        <dbReference type="ChEBI" id="CHEBI:58349"/>
        <dbReference type="EC" id="1.4.1.21"/>
    </reaction>
</comment>
<dbReference type="Gene3D" id="3.30.360.10">
    <property type="entry name" value="Dihydrodipicolinate Reductase, domain 2"/>
    <property type="match status" value="1"/>
</dbReference>
<dbReference type="Pfam" id="PF03447">
    <property type="entry name" value="NAD_binding_3"/>
    <property type="match status" value="1"/>
</dbReference>
<name>A0A841HEK5_9GAMM</name>
<dbReference type="Gene3D" id="3.40.50.720">
    <property type="entry name" value="NAD(P)-binding Rossmann-like Domain"/>
    <property type="match status" value="1"/>
</dbReference>
<evidence type="ECO:0000256" key="5">
    <source>
        <dbReference type="ARBA" id="ARBA00023027"/>
    </source>
</evidence>
<dbReference type="InterPro" id="IPR011182">
    <property type="entry name" value="L-Asp_DH"/>
</dbReference>
<comment type="function">
    <text evidence="6">Specifically catalyzes the NAD or NADP-dependent dehydrogenation of L-aspartate to iminoaspartate.</text>
</comment>
<evidence type="ECO:0000313" key="10">
    <source>
        <dbReference type="Proteomes" id="UP000588068"/>
    </source>
</evidence>
<dbReference type="GO" id="GO:0051287">
    <property type="term" value="F:NAD binding"/>
    <property type="evidence" value="ECO:0007669"/>
    <property type="project" value="UniProtKB-UniRule"/>
</dbReference>
<feature type="active site" evidence="6">
    <location>
        <position position="224"/>
    </location>
</feature>
<keyword evidence="2 6" id="KW-0662">Pyridine nucleotide biosynthesis</keyword>
<evidence type="ECO:0000256" key="4">
    <source>
        <dbReference type="ARBA" id="ARBA00023002"/>
    </source>
</evidence>
<dbReference type="InterPro" id="IPR020626">
    <property type="entry name" value="Asp_DH_prok"/>
</dbReference>
<comment type="catalytic activity">
    <reaction evidence="6">
        <text>L-aspartate + NAD(+) + H2O = oxaloacetate + NH4(+) + NADH + H(+)</text>
        <dbReference type="Rhea" id="RHEA:11788"/>
        <dbReference type="ChEBI" id="CHEBI:15377"/>
        <dbReference type="ChEBI" id="CHEBI:15378"/>
        <dbReference type="ChEBI" id="CHEBI:16452"/>
        <dbReference type="ChEBI" id="CHEBI:28938"/>
        <dbReference type="ChEBI" id="CHEBI:29991"/>
        <dbReference type="ChEBI" id="CHEBI:57540"/>
        <dbReference type="ChEBI" id="CHEBI:57945"/>
        <dbReference type="EC" id="1.4.1.21"/>
    </reaction>
</comment>
<dbReference type="SUPFAM" id="SSF51735">
    <property type="entry name" value="NAD(P)-binding Rossmann-fold domains"/>
    <property type="match status" value="1"/>
</dbReference>
<dbReference type="GO" id="GO:0009435">
    <property type="term" value="P:NAD+ biosynthetic process"/>
    <property type="evidence" value="ECO:0007669"/>
    <property type="project" value="UniProtKB-UniRule"/>
</dbReference>
<evidence type="ECO:0000256" key="3">
    <source>
        <dbReference type="ARBA" id="ARBA00022857"/>
    </source>
</evidence>
<dbReference type="EMBL" id="JACHHZ010000001">
    <property type="protein sequence ID" value="MBB6091287.1"/>
    <property type="molecule type" value="Genomic_DNA"/>
</dbReference>
<dbReference type="InterPro" id="IPR002811">
    <property type="entry name" value="Asp_DH"/>
</dbReference>
<reference evidence="9 10" key="1">
    <citation type="submission" date="2020-08" db="EMBL/GenBank/DDBJ databases">
        <title>Genomic Encyclopedia of Type Strains, Phase IV (KMG-IV): sequencing the most valuable type-strain genomes for metagenomic binning, comparative biology and taxonomic classification.</title>
        <authorList>
            <person name="Goeker M."/>
        </authorList>
    </citation>
    <scope>NUCLEOTIDE SEQUENCE [LARGE SCALE GENOMIC DNA]</scope>
    <source>
        <strain evidence="9 10">DSM 26723</strain>
    </source>
</reference>
<feature type="binding site" evidence="6">
    <location>
        <position position="194"/>
    </location>
    <ligand>
        <name>NAD(+)</name>
        <dbReference type="ChEBI" id="CHEBI:57540"/>
    </ligand>
</feature>
<keyword evidence="10" id="KW-1185">Reference proteome</keyword>
<evidence type="ECO:0000256" key="1">
    <source>
        <dbReference type="ARBA" id="ARBA00008331"/>
    </source>
</evidence>
<feature type="domain" description="Aspartate dehydrogenase" evidence="7">
    <location>
        <begin position="172"/>
        <end position="259"/>
    </location>
</feature>
<dbReference type="PANTHER" id="PTHR31873">
    <property type="entry name" value="L-ASPARTATE DEHYDROGENASE-RELATED"/>
    <property type="match status" value="1"/>
</dbReference>
<keyword evidence="3 6" id="KW-0521">NADP</keyword>
<dbReference type="SUPFAM" id="SSF55347">
    <property type="entry name" value="Glyceraldehyde-3-phosphate dehydrogenase-like, C-terminal domain"/>
    <property type="match status" value="1"/>
</dbReference>
<dbReference type="EC" id="1.4.1.21" evidence="6"/>
<evidence type="ECO:0000259" key="8">
    <source>
        <dbReference type="Pfam" id="PF03447"/>
    </source>
</evidence>
<gene>
    <name evidence="6" type="primary">nadX</name>
    <name evidence="9" type="ORF">HNQ60_000133</name>
</gene>
<dbReference type="GO" id="GO:0033735">
    <property type="term" value="F:aspartate dehydrogenase [NAD(P)+] activity"/>
    <property type="evidence" value="ECO:0007669"/>
    <property type="project" value="UniProtKB-EC"/>
</dbReference>
<organism evidence="9 10">
    <name type="scientific">Povalibacter uvarum</name>
    <dbReference type="NCBI Taxonomy" id="732238"/>
    <lineage>
        <taxon>Bacteria</taxon>
        <taxon>Pseudomonadati</taxon>
        <taxon>Pseudomonadota</taxon>
        <taxon>Gammaproteobacteria</taxon>
        <taxon>Steroidobacterales</taxon>
        <taxon>Steroidobacteraceae</taxon>
        <taxon>Povalibacter</taxon>
    </lineage>
</organism>
<sequence length="271" mass="28138">MAMRRKSLRIALIGWGAISRRVAELLSLRSAGSVSIVAIAKRDAAAATSLPANAAVVTTTEELAGLDLDMVVEAASREAVALWGEAALRSSRAFVVASTSAFCDTSLLDGLVRSAEEHGSQLIIPPGALAGVDALVAASALPLESVIHRIVKPPAAWRGTAAESLIALDGLTRAATFYSGTAREAAAQFPKNANVTVISALAGVGLDRTTVELVADPDVQDNIHVLKAVGAFGKLEIRIENKPLAANPKSSEMAALSLVRIVENHARALVR</sequence>
<dbReference type="PANTHER" id="PTHR31873:SF6">
    <property type="entry name" value="ASPARTATE DEHYDROGENASE DOMAIN-CONTAINING PROTEIN"/>
    <property type="match status" value="1"/>
</dbReference>
<comment type="caution">
    <text evidence="9">The sequence shown here is derived from an EMBL/GenBank/DDBJ whole genome shotgun (WGS) entry which is preliminary data.</text>
</comment>
<evidence type="ECO:0000256" key="6">
    <source>
        <dbReference type="HAMAP-Rule" id="MF_01265"/>
    </source>
</evidence>
<dbReference type="GO" id="GO:0050661">
    <property type="term" value="F:NADP binding"/>
    <property type="evidence" value="ECO:0007669"/>
    <property type="project" value="UniProtKB-UniRule"/>
</dbReference>
<evidence type="ECO:0000256" key="2">
    <source>
        <dbReference type="ARBA" id="ARBA00022642"/>
    </source>
</evidence>